<gene>
    <name evidence="2" type="ORF">L5515_016858</name>
</gene>
<evidence type="ECO:0000313" key="3">
    <source>
        <dbReference type="Proteomes" id="UP000829354"/>
    </source>
</evidence>
<dbReference type="EMBL" id="CP092625">
    <property type="protein sequence ID" value="UMM40088.1"/>
    <property type="molecule type" value="Genomic_DNA"/>
</dbReference>
<proteinExistence type="predicted"/>
<dbReference type="Proteomes" id="UP000829354">
    <property type="component" value="Chromosome X"/>
</dbReference>
<feature type="compositionally biased region" description="Basic and acidic residues" evidence="1">
    <location>
        <begin position="96"/>
        <end position="105"/>
    </location>
</feature>
<accession>A0AAE9FCQ2</accession>
<evidence type="ECO:0000256" key="1">
    <source>
        <dbReference type="SAM" id="MobiDB-lite"/>
    </source>
</evidence>
<keyword evidence="3" id="KW-1185">Reference proteome</keyword>
<name>A0AAE9FCQ2_CAEBR</name>
<sequence>MQMSSQRIEPPLLPSVAVDALLNSSIIDKSPVRLRREIGEHYELENKEKCFHSYTRDESDYGAPRYPIRPKQPKPRTCPRHPSPANELLTKKGKRSATEKHKSSR</sequence>
<evidence type="ECO:0000313" key="2">
    <source>
        <dbReference type="EMBL" id="UMM40088.1"/>
    </source>
</evidence>
<feature type="region of interest" description="Disordered" evidence="1">
    <location>
        <begin position="53"/>
        <end position="105"/>
    </location>
</feature>
<organism evidence="2 3">
    <name type="scientific">Caenorhabditis briggsae</name>
    <dbReference type="NCBI Taxonomy" id="6238"/>
    <lineage>
        <taxon>Eukaryota</taxon>
        <taxon>Metazoa</taxon>
        <taxon>Ecdysozoa</taxon>
        <taxon>Nematoda</taxon>
        <taxon>Chromadorea</taxon>
        <taxon>Rhabditida</taxon>
        <taxon>Rhabditina</taxon>
        <taxon>Rhabditomorpha</taxon>
        <taxon>Rhabditoidea</taxon>
        <taxon>Rhabditidae</taxon>
        <taxon>Peloderinae</taxon>
        <taxon>Caenorhabditis</taxon>
    </lineage>
</organism>
<reference evidence="2 3" key="1">
    <citation type="submission" date="2022-04" db="EMBL/GenBank/DDBJ databases">
        <title>Chromosome-level reference genomes for two strains of Caenorhabditis briggsae: an improved platform for comparative genomics.</title>
        <authorList>
            <person name="Stevens L."/>
            <person name="Andersen E."/>
        </authorList>
    </citation>
    <scope>NUCLEOTIDE SEQUENCE [LARGE SCALE GENOMIC DNA]</scope>
    <source>
        <strain evidence="2">VX34</strain>
        <tissue evidence="2">Whole-organism</tissue>
    </source>
</reference>
<dbReference type="AlphaFoldDB" id="A0AAE9FCQ2"/>
<protein>
    <submittedName>
        <fullName evidence="2">Uncharacterized protein</fullName>
    </submittedName>
</protein>